<evidence type="ECO:0000313" key="5">
    <source>
        <dbReference type="Proteomes" id="UP000232164"/>
    </source>
</evidence>
<protein>
    <submittedName>
        <fullName evidence="4">MSMEG_0565 family glycosyltransferase</fullName>
    </submittedName>
</protein>
<dbReference type="Pfam" id="PF00534">
    <property type="entry name" value="Glycos_transf_1"/>
    <property type="match status" value="1"/>
</dbReference>
<reference evidence="4 5" key="1">
    <citation type="submission" date="2017-11" db="EMBL/GenBank/DDBJ databases">
        <authorList>
            <person name="Han C.G."/>
        </authorList>
    </citation>
    <scope>NUCLEOTIDE SEQUENCE [LARGE SCALE GENOMIC DNA]</scope>
    <source>
        <strain evidence="4 5">HCNT1</strain>
    </source>
</reference>
<evidence type="ECO:0000313" key="4">
    <source>
        <dbReference type="EMBL" id="PKA45247.1"/>
    </source>
</evidence>
<dbReference type="GO" id="GO:0016757">
    <property type="term" value="F:glycosyltransferase activity"/>
    <property type="evidence" value="ECO:0007669"/>
    <property type="project" value="InterPro"/>
</dbReference>
<dbReference type="NCBIfam" id="TIGR04047">
    <property type="entry name" value="MSMEG_0565_glyc"/>
    <property type="match status" value="1"/>
</dbReference>
<accession>A0A2N0DGL2</accession>
<dbReference type="STRING" id="1041146.GCA_000427985_05264"/>
<dbReference type="Gene3D" id="3.40.50.2000">
    <property type="entry name" value="Glycogen Phosphorylase B"/>
    <property type="match status" value="2"/>
</dbReference>
<reference evidence="4 5" key="2">
    <citation type="submission" date="2017-12" db="EMBL/GenBank/DDBJ databases">
        <title>Genome sequence of Rhizobium sullae HCNT1 isolated from Sulla coronaria nodules and featuring peculiar denitrification phenotypes.</title>
        <authorList>
            <person name="De Diego-Diaz B."/>
            <person name="Treu L."/>
            <person name="Campanaro S."/>
            <person name="Da Silva Duarte V."/>
            <person name="Basaglia M."/>
            <person name="Favaro L."/>
            <person name="Casella S."/>
            <person name="Squartini A."/>
        </authorList>
    </citation>
    <scope>NUCLEOTIDE SEQUENCE [LARGE SCALE GENOMIC DNA]</scope>
    <source>
        <strain evidence="4 5">HCNT1</strain>
    </source>
</reference>
<dbReference type="PANTHER" id="PTHR46401">
    <property type="entry name" value="GLYCOSYLTRANSFERASE WBBK-RELATED"/>
    <property type="match status" value="1"/>
</dbReference>
<dbReference type="SUPFAM" id="SSF53756">
    <property type="entry name" value="UDP-Glycosyltransferase/glycogen phosphorylase"/>
    <property type="match status" value="1"/>
</dbReference>
<name>A0A2N0DGL2_RHISU</name>
<evidence type="ECO:0000259" key="2">
    <source>
        <dbReference type="Pfam" id="PF00534"/>
    </source>
</evidence>
<sequence length="389" mass="42375">MSLPSHRTLRIAMLTHSTNPRGGVVHAMQLSEALTALGHDVVLHAPDAKGTGFFRTPSCGVACIAVPPAPTEMTAMVEQRMADYVDYFRRTGSGGFDLFHAHDGISGNALATLKAEGLVTRFARTVHHIDQFADPRLMALQDRSLDKADVFFTVSAHWQKILQDRRGITSTVVGNGVDMERYAPTWNGEQTALRDRLKLHAGPVFLSIGGIEARKNTLGILEAFRQLRAVRPDAQLIVAGGASLLDHRDYHEEFRSALAALHDHAQAVHIIGPVPDADMPNLYRLADALVFPSLKEGFGLVVLEAMASGIPVIVPSIAPFTEYLGTDEAIWCDPHHPASVAEAMALGLIPELRDRLIPRGLEVATRFSWPQTAAQHLSTYATMMETAHA</sequence>
<dbReference type="PANTHER" id="PTHR46401:SF2">
    <property type="entry name" value="GLYCOSYLTRANSFERASE WBBK-RELATED"/>
    <property type="match status" value="1"/>
</dbReference>
<dbReference type="RefSeq" id="WP_100770561.1">
    <property type="nucleotide sequence ID" value="NZ_PIQN01000003.1"/>
</dbReference>
<dbReference type="InterPro" id="IPR001296">
    <property type="entry name" value="Glyco_trans_1"/>
</dbReference>
<dbReference type="GO" id="GO:0009103">
    <property type="term" value="P:lipopolysaccharide biosynthetic process"/>
    <property type="evidence" value="ECO:0007669"/>
    <property type="project" value="TreeGrafter"/>
</dbReference>
<gene>
    <name evidence="4" type="ORF">CWR43_05555</name>
</gene>
<dbReference type="InterPro" id="IPR028098">
    <property type="entry name" value="Glyco_trans_4-like_N"/>
</dbReference>
<comment type="caution">
    <text evidence="4">The sequence shown here is derived from an EMBL/GenBank/DDBJ whole genome shotgun (WGS) entry which is preliminary data.</text>
</comment>
<dbReference type="Pfam" id="PF13439">
    <property type="entry name" value="Glyco_transf_4"/>
    <property type="match status" value="1"/>
</dbReference>
<dbReference type="EMBL" id="PIQN01000003">
    <property type="protein sequence ID" value="PKA45247.1"/>
    <property type="molecule type" value="Genomic_DNA"/>
</dbReference>
<feature type="domain" description="Glycosyltransferase subfamily 4-like N-terminal" evidence="3">
    <location>
        <begin position="21"/>
        <end position="181"/>
    </location>
</feature>
<proteinExistence type="predicted"/>
<evidence type="ECO:0000256" key="1">
    <source>
        <dbReference type="ARBA" id="ARBA00022679"/>
    </source>
</evidence>
<dbReference type="InterPro" id="IPR023986">
    <property type="entry name" value="GlycosylTfrase_MSMEG0565"/>
</dbReference>
<feature type="domain" description="Glycosyl transferase family 1" evidence="2">
    <location>
        <begin position="200"/>
        <end position="357"/>
    </location>
</feature>
<dbReference type="Proteomes" id="UP000232164">
    <property type="component" value="Unassembled WGS sequence"/>
</dbReference>
<dbReference type="AlphaFoldDB" id="A0A2N0DGL2"/>
<evidence type="ECO:0000259" key="3">
    <source>
        <dbReference type="Pfam" id="PF13439"/>
    </source>
</evidence>
<keyword evidence="1 4" id="KW-0808">Transferase</keyword>
<dbReference type="CDD" id="cd03801">
    <property type="entry name" value="GT4_PimA-like"/>
    <property type="match status" value="1"/>
</dbReference>
<organism evidence="4 5">
    <name type="scientific">Rhizobium sullae</name>
    <name type="common">Rhizobium hedysari</name>
    <dbReference type="NCBI Taxonomy" id="50338"/>
    <lineage>
        <taxon>Bacteria</taxon>
        <taxon>Pseudomonadati</taxon>
        <taxon>Pseudomonadota</taxon>
        <taxon>Alphaproteobacteria</taxon>
        <taxon>Hyphomicrobiales</taxon>
        <taxon>Rhizobiaceae</taxon>
        <taxon>Rhizobium/Agrobacterium group</taxon>
        <taxon>Rhizobium</taxon>
    </lineage>
</organism>